<accession>A0A212K5Z8</accession>
<dbReference type="EMBL" id="FLUP01000001">
    <property type="protein sequence ID" value="SBW07062.1"/>
    <property type="molecule type" value="Genomic_DNA"/>
</dbReference>
<feature type="domain" description="HTH cro/C1-type" evidence="1">
    <location>
        <begin position="26"/>
        <end position="61"/>
    </location>
</feature>
<dbReference type="Pfam" id="PF13443">
    <property type="entry name" value="HTH_26"/>
    <property type="match status" value="1"/>
</dbReference>
<evidence type="ECO:0000259" key="1">
    <source>
        <dbReference type="Pfam" id="PF13443"/>
    </source>
</evidence>
<dbReference type="InterPro" id="IPR001387">
    <property type="entry name" value="Cro/C1-type_HTH"/>
</dbReference>
<name>A0A212K5Z8_9BACT</name>
<dbReference type="GO" id="GO:0003677">
    <property type="term" value="F:DNA binding"/>
    <property type="evidence" value="ECO:0007669"/>
    <property type="project" value="InterPro"/>
</dbReference>
<sequence length="90" mass="10112">MSGMQVTLTRAELVALGAERCKWRRRLQEVMDAKGINCNQLARILGVSHNTVYRVMSGTLHTPCVLDWLREAGAKEKYLCDPRTHGKEAA</sequence>
<dbReference type="InterPro" id="IPR010982">
    <property type="entry name" value="Lambda_DNA-bd_dom_sf"/>
</dbReference>
<dbReference type="AlphaFoldDB" id="A0A212K5Z8"/>
<protein>
    <recommendedName>
        <fullName evidence="1">HTH cro/C1-type domain-containing protein</fullName>
    </recommendedName>
</protein>
<dbReference type="CDD" id="cd00093">
    <property type="entry name" value="HTH_XRE"/>
    <property type="match status" value="1"/>
</dbReference>
<gene>
    <name evidence="2" type="ORF">KM92DES2_12282</name>
</gene>
<dbReference type="Gene3D" id="1.10.260.40">
    <property type="entry name" value="lambda repressor-like DNA-binding domains"/>
    <property type="match status" value="1"/>
</dbReference>
<dbReference type="SUPFAM" id="SSF47413">
    <property type="entry name" value="lambda repressor-like DNA-binding domains"/>
    <property type="match status" value="1"/>
</dbReference>
<evidence type="ECO:0000313" key="2">
    <source>
        <dbReference type="EMBL" id="SBW07062.1"/>
    </source>
</evidence>
<reference evidence="2" key="1">
    <citation type="submission" date="2016-04" db="EMBL/GenBank/DDBJ databases">
        <authorList>
            <person name="Evans L.H."/>
            <person name="Alamgir A."/>
            <person name="Owens N."/>
            <person name="Weber N.D."/>
            <person name="Virtaneva K."/>
            <person name="Barbian K."/>
            <person name="Babar A."/>
            <person name="Rosenke K."/>
        </authorList>
    </citation>
    <scope>NUCLEOTIDE SEQUENCE</scope>
    <source>
        <strain evidence="2">92-2</strain>
    </source>
</reference>
<organism evidence="2">
    <name type="scientific">uncultured Desulfovibrio sp</name>
    <dbReference type="NCBI Taxonomy" id="167968"/>
    <lineage>
        <taxon>Bacteria</taxon>
        <taxon>Pseudomonadati</taxon>
        <taxon>Thermodesulfobacteriota</taxon>
        <taxon>Desulfovibrionia</taxon>
        <taxon>Desulfovibrionales</taxon>
        <taxon>Desulfovibrionaceae</taxon>
        <taxon>Desulfovibrio</taxon>
        <taxon>environmental samples</taxon>
    </lineage>
</organism>
<proteinExistence type="predicted"/>